<dbReference type="Proteomes" id="UP001152759">
    <property type="component" value="Chromosome 3"/>
</dbReference>
<keyword evidence="2" id="KW-1185">Reference proteome</keyword>
<dbReference type="InterPro" id="IPR038606">
    <property type="entry name" value="To_sf"/>
</dbReference>
<evidence type="ECO:0000313" key="2">
    <source>
        <dbReference type="Proteomes" id="UP001152759"/>
    </source>
</evidence>
<dbReference type="PANTHER" id="PTHR11008:SF18">
    <property type="entry name" value="BCDNA.GH05536-RELATED"/>
    <property type="match status" value="1"/>
</dbReference>
<dbReference type="InterPro" id="IPR010562">
    <property type="entry name" value="Haemolymph_juvenile_hormone-bd"/>
</dbReference>
<proteinExistence type="predicted"/>
<dbReference type="SMART" id="SM00700">
    <property type="entry name" value="JHBP"/>
    <property type="match status" value="1"/>
</dbReference>
<dbReference type="AlphaFoldDB" id="A0A9P0A8B7"/>
<gene>
    <name evidence="1" type="ORF">BEMITA_LOCUS5459</name>
</gene>
<dbReference type="Gene3D" id="3.15.10.30">
    <property type="entry name" value="Haemolymph juvenile hormone binding protein"/>
    <property type="match status" value="1"/>
</dbReference>
<dbReference type="EMBL" id="OU963864">
    <property type="protein sequence ID" value="CAH0386324.1"/>
    <property type="molecule type" value="Genomic_DNA"/>
</dbReference>
<sequence>MKQTVLLSKPYSRMSMKRVVTVLILCSAAQIQSASTKNEAKYPRFKRSCYRNMPNLELDSCLKSNFQQNLPSYRSAGIPGMINGSIDPYTWPRFYHYFGGALIQGSLTVLNAKMWGWSTLKFLNVRTNVKNPQKMLIDVDFRVPKIDVFGQFKAEGKMGAARVYGGGPFWLNVTGVSGTWKVIGSREKGAPYMEIKSFRGNPILRLETFKLKAPGAALGNQQLSNLVVATINGAWRIFQEVADPAIEREWGNFCKDSLNRVFKSVPYDELFPLDRTPARNTSSRNSASRIF</sequence>
<protein>
    <submittedName>
        <fullName evidence="1">Uncharacterized protein</fullName>
    </submittedName>
</protein>
<dbReference type="PANTHER" id="PTHR11008">
    <property type="entry name" value="PROTEIN TAKEOUT-LIKE PROTEIN"/>
    <property type="match status" value="1"/>
</dbReference>
<evidence type="ECO:0000313" key="1">
    <source>
        <dbReference type="EMBL" id="CAH0386324.1"/>
    </source>
</evidence>
<accession>A0A9P0A8B7</accession>
<dbReference type="Pfam" id="PF06585">
    <property type="entry name" value="JHBP"/>
    <property type="match status" value="1"/>
</dbReference>
<organism evidence="1 2">
    <name type="scientific">Bemisia tabaci</name>
    <name type="common">Sweetpotato whitefly</name>
    <name type="synonym">Aleurodes tabaci</name>
    <dbReference type="NCBI Taxonomy" id="7038"/>
    <lineage>
        <taxon>Eukaryota</taxon>
        <taxon>Metazoa</taxon>
        <taxon>Ecdysozoa</taxon>
        <taxon>Arthropoda</taxon>
        <taxon>Hexapoda</taxon>
        <taxon>Insecta</taxon>
        <taxon>Pterygota</taxon>
        <taxon>Neoptera</taxon>
        <taxon>Paraneoptera</taxon>
        <taxon>Hemiptera</taxon>
        <taxon>Sternorrhyncha</taxon>
        <taxon>Aleyrodoidea</taxon>
        <taxon>Aleyrodidae</taxon>
        <taxon>Aleyrodinae</taxon>
        <taxon>Bemisia</taxon>
    </lineage>
</organism>
<dbReference type="GO" id="GO:0005615">
    <property type="term" value="C:extracellular space"/>
    <property type="evidence" value="ECO:0007669"/>
    <property type="project" value="TreeGrafter"/>
</dbReference>
<name>A0A9P0A8B7_BEMTA</name>
<reference evidence="1" key="1">
    <citation type="submission" date="2021-12" db="EMBL/GenBank/DDBJ databases">
        <authorList>
            <person name="King R."/>
        </authorList>
    </citation>
    <scope>NUCLEOTIDE SEQUENCE</scope>
</reference>